<feature type="region of interest" description="Disordered" evidence="1">
    <location>
        <begin position="65"/>
        <end position="84"/>
    </location>
</feature>
<dbReference type="Proteomes" id="UP001139035">
    <property type="component" value="Unassembled WGS sequence"/>
</dbReference>
<organism evidence="2 3">
    <name type="scientific">Jiella avicenniae</name>
    <dbReference type="NCBI Taxonomy" id="2907202"/>
    <lineage>
        <taxon>Bacteria</taxon>
        <taxon>Pseudomonadati</taxon>
        <taxon>Pseudomonadota</taxon>
        <taxon>Alphaproteobacteria</taxon>
        <taxon>Hyphomicrobiales</taxon>
        <taxon>Aurantimonadaceae</taxon>
        <taxon>Jiella</taxon>
    </lineage>
</organism>
<comment type="caution">
    <text evidence="2">The sequence shown here is derived from an EMBL/GenBank/DDBJ whole genome shotgun (WGS) entry which is preliminary data.</text>
</comment>
<keyword evidence="3" id="KW-1185">Reference proteome</keyword>
<evidence type="ECO:0000313" key="3">
    <source>
        <dbReference type="Proteomes" id="UP001139035"/>
    </source>
</evidence>
<sequence length="84" mass="8564">MNSNEAETKVRKAAADLKSAILAARDAGLSVVWPARVADLDSIVVSETGKAKVTVSVEADVPPETADKAAKAAQKAADKVTGTS</sequence>
<evidence type="ECO:0000313" key="2">
    <source>
        <dbReference type="EMBL" id="MCE7028477.1"/>
    </source>
</evidence>
<dbReference type="AlphaFoldDB" id="A0A9X1NZF9"/>
<proteinExistence type="predicted"/>
<name>A0A9X1NZF9_9HYPH</name>
<accession>A0A9X1NZF9</accession>
<gene>
    <name evidence="2" type="ORF">LZD57_10795</name>
</gene>
<dbReference type="EMBL" id="JAJUWU010000009">
    <property type="protein sequence ID" value="MCE7028477.1"/>
    <property type="molecule type" value="Genomic_DNA"/>
</dbReference>
<dbReference type="RefSeq" id="WP_233719635.1">
    <property type="nucleotide sequence ID" value="NZ_JAJUWU010000009.1"/>
</dbReference>
<reference evidence="2" key="1">
    <citation type="submission" date="2022-01" db="EMBL/GenBank/DDBJ databases">
        <title>Jiella avicenniae sp. nov., a novel endophytic bacterium isolated from bark of Avicennia marina.</title>
        <authorList>
            <person name="Tuo L."/>
        </authorList>
    </citation>
    <scope>NUCLEOTIDE SEQUENCE</scope>
    <source>
        <strain evidence="2">CBK1P-4</strain>
    </source>
</reference>
<protein>
    <submittedName>
        <fullName evidence="2">Uncharacterized protein</fullName>
    </submittedName>
</protein>
<evidence type="ECO:0000256" key="1">
    <source>
        <dbReference type="SAM" id="MobiDB-lite"/>
    </source>
</evidence>